<organism evidence="2 3">
    <name type="scientific">Lentinus brumalis</name>
    <dbReference type="NCBI Taxonomy" id="2498619"/>
    <lineage>
        <taxon>Eukaryota</taxon>
        <taxon>Fungi</taxon>
        <taxon>Dikarya</taxon>
        <taxon>Basidiomycota</taxon>
        <taxon>Agaricomycotina</taxon>
        <taxon>Agaricomycetes</taxon>
        <taxon>Polyporales</taxon>
        <taxon>Polyporaceae</taxon>
        <taxon>Lentinus</taxon>
    </lineage>
</organism>
<feature type="region of interest" description="Disordered" evidence="1">
    <location>
        <begin position="72"/>
        <end position="164"/>
    </location>
</feature>
<reference evidence="2 3" key="1">
    <citation type="journal article" date="2018" name="Biotechnol. Biofuels">
        <title>Integrative visual omics of the white-rot fungus Polyporus brumalis exposes the biotechnological potential of its oxidative enzymes for delignifying raw plant biomass.</title>
        <authorList>
            <person name="Miyauchi S."/>
            <person name="Rancon A."/>
            <person name="Drula E."/>
            <person name="Hage H."/>
            <person name="Chaduli D."/>
            <person name="Favel A."/>
            <person name="Grisel S."/>
            <person name="Henrissat B."/>
            <person name="Herpoel-Gimbert I."/>
            <person name="Ruiz-Duenas F.J."/>
            <person name="Chevret D."/>
            <person name="Hainaut M."/>
            <person name="Lin J."/>
            <person name="Wang M."/>
            <person name="Pangilinan J."/>
            <person name="Lipzen A."/>
            <person name="Lesage-Meessen L."/>
            <person name="Navarro D."/>
            <person name="Riley R."/>
            <person name="Grigoriev I.V."/>
            <person name="Zhou S."/>
            <person name="Raouche S."/>
            <person name="Rosso M.N."/>
        </authorList>
    </citation>
    <scope>NUCLEOTIDE SEQUENCE [LARGE SCALE GENOMIC DNA]</scope>
    <source>
        <strain evidence="2 3">BRFM 1820</strain>
    </source>
</reference>
<protein>
    <submittedName>
        <fullName evidence="2">Uncharacterized protein</fullName>
    </submittedName>
</protein>
<dbReference type="AlphaFoldDB" id="A0A371DTZ2"/>
<feature type="compositionally biased region" description="Low complexity" evidence="1">
    <location>
        <begin position="104"/>
        <end position="113"/>
    </location>
</feature>
<name>A0A371DTZ2_9APHY</name>
<dbReference type="Proteomes" id="UP000256964">
    <property type="component" value="Unassembled WGS sequence"/>
</dbReference>
<sequence>MAGQASAEPIVIDVDAYQPPSPPPMVIDVDAFELPACPPQAPAAVQEDDEDIKFEGFRRTKLPAFKQKELDDDGLAYIGFNTDTERRLKRSAPGPQDGNDRTRTASSSRTTPSVEPIVISDDEDESDKGPPAKKRKCTPSKPTSIAEVVETRPRRPGRSSADSEAALGVVPAVLHNSVARECARLHETDMDIDADEGQESDSEDDDFVTAGLYPWNASEVQTNALHVQVDEEEATSDLAIDMAALSVTEDFRKRPLRRIARLQDQHPGRMHTEIDRLAAYTTFEKCRSASWSVSAPSRPHRTAQSAFRPRSGYSAHMTAFCAFEATKVIYQAPGGT</sequence>
<evidence type="ECO:0000313" key="2">
    <source>
        <dbReference type="EMBL" id="RDX55981.1"/>
    </source>
</evidence>
<accession>A0A371DTZ2</accession>
<keyword evidence="3" id="KW-1185">Reference proteome</keyword>
<gene>
    <name evidence="2" type="ORF">OH76DRAFT_1396324</name>
</gene>
<evidence type="ECO:0000313" key="3">
    <source>
        <dbReference type="Proteomes" id="UP000256964"/>
    </source>
</evidence>
<dbReference type="EMBL" id="KZ857381">
    <property type="protein sequence ID" value="RDX55981.1"/>
    <property type="molecule type" value="Genomic_DNA"/>
</dbReference>
<evidence type="ECO:0000256" key="1">
    <source>
        <dbReference type="SAM" id="MobiDB-lite"/>
    </source>
</evidence>
<proteinExistence type="predicted"/>